<protein>
    <recommendedName>
        <fullName evidence="4">Transmembrane protein</fullName>
    </recommendedName>
</protein>
<keyword evidence="3" id="KW-1185">Reference proteome</keyword>
<dbReference type="AlphaFoldDB" id="A0A0V0QY69"/>
<evidence type="ECO:0008006" key="4">
    <source>
        <dbReference type="Google" id="ProtNLM"/>
    </source>
</evidence>
<reference evidence="2 3" key="1">
    <citation type="journal article" date="2015" name="Sci. Rep.">
        <title>Genome of the facultative scuticociliatosis pathogen Pseudocohnilembus persalinus provides insight into its virulence through horizontal gene transfer.</title>
        <authorList>
            <person name="Xiong J."/>
            <person name="Wang G."/>
            <person name="Cheng J."/>
            <person name="Tian M."/>
            <person name="Pan X."/>
            <person name="Warren A."/>
            <person name="Jiang C."/>
            <person name="Yuan D."/>
            <person name="Miao W."/>
        </authorList>
    </citation>
    <scope>NUCLEOTIDE SEQUENCE [LARGE SCALE GENOMIC DNA]</scope>
    <source>
        <strain evidence="2">36N120E</strain>
    </source>
</reference>
<evidence type="ECO:0000256" key="1">
    <source>
        <dbReference type="SAM" id="Phobius"/>
    </source>
</evidence>
<keyword evidence="1" id="KW-1133">Transmembrane helix</keyword>
<name>A0A0V0QY69_PSEPJ</name>
<keyword evidence="1" id="KW-0812">Transmembrane</keyword>
<evidence type="ECO:0000313" key="2">
    <source>
        <dbReference type="EMBL" id="KRX07037.1"/>
    </source>
</evidence>
<sequence>MLSIFLILSKIQFFQLSYLQPYLDFYSELPILLENRVQDLLWEKKLILQPLELLHLLLISVYYYFLQYLGIFFNNKAGIKYWDNFQLYVAYFMLWFPSYLMDLIIINTKYFIQKYFIQYVFFIIHLKIYFV</sequence>
<feature type="transmembrane region" description="Helical" evidence="1">
    <location>
        <begin position="85"/>
        <end position="106"/>
    </location>
</feature>
<keyword evidence="1" id="KW-0472">Membrane</keyword>
<comment type="caution">
    <text evidence="2">The sequence shown here is derived from an EMBL/GenBank/DDBJ whole genome shotgun (WGS) entry which is preliminary data.</text>
</comment>
<organism evidence="2 3">
    <name type="scientific">Pseudocohnilembus persalinus</name>
    <name type="common">Ciliate</name>
    <dbReference type="NCBI Taxonomy" id="266149"/>
    <lineage>
        <taxon>Eukaryota</taxon>
        <taxon>Sar</taxon>
        <taxon>Alveolata</taxon>
        <taxon>Ciliophora</taxon>
        <taxon>Intramacronucleata</taxon>
        <taxon>Oligohymenophorea</taxon>
        <taxon>Scuticociliatia</taxon>
        <taxon>Philasterida</taxon>
        <taxon>Pseudocohnilembidae</taxon>
        <taxon>Pseudocohnilembus</taxon>
    </lineage>
</organism>
<dbReference type="EMBL" id="LDAU01000089">
    <property type="protein sequence ID" value="KRX07037.1"/>
    <property type="molecule type" value="Genomic_DNA"/>
</dbReference>
<gene>
    <name evidence="2" type="ORF">PPERSA_08714</name>
</gene>
<proteinExistence type="predicted"/>
<dbReference type="Proteomes" id="UP000054937">
    <property type="component" value="Unassembled WGS sequence"/>
</dbReference>
<accession>A0A0V0QY69</accession>
<evidence type="ECO:0000313" key="3">
    <source>
        <dbReference type="Proteomes" id="UP000054937"/>
    </source>
</evidence>
<dbReference type="InParanoid" id="A0A0V0QY69"/>
<feature type="transmembrane region" description="Helical" evidence="1">
    <location>
        <begin position="53"/>
        <end position="73"/>
    </location>
</feature>
<feature type="transmembrane region" description="Helical" evidence="1">
    <location>
        <begin position="112"/>
        <end position="130"/>
    </location>
</feature>